<dbReference type="EMBL" id="JAKRKC020000001">
    <property type="protein sequence ID" value="MCK2212402.1"/>
    <property type="molecule type" value="Genomic_DNA"/>
</dbReference>
<dbReference type="PANTHER" id="PTHR20883">
    <property type="entry name" value="PHYTANOYL-COA DIOXYGENASE DOMAIN CONTAINING 1"/>
    <property type="match status" value="1"/>
</dbReference>
<gene>
    <name evidence="1" type="ORF">MF672_001095</name>
</gene>
<dbReference type="Gene3D" id="2.60.120.620">
    <property type="entry name" value="q2cbj1_9rhob like domain"/>
    <property type="match status" value="1"/>
</dbReference>
<proteinExistence type="predicted"/>
<evidence type="ECO:0000313" key="2">
    <source>
        <dbReference type="Proteomes" id="UP001317259"/>
    </source>
</evidence>
<dbReference type="Pfam" id="PF05721">
    <property type="entry name" value="PhyH"/>
    <property type="match status" value="1"/>
</dbReference>
<dbReference type="InterPro" id="IPR008775">
    <property type="entry name" value="Phytyl_CoA_dOase-like"/>
</dbReference>
<protein>
    <submittedName>
        <fullName evidence="1">Phytanoyl-CoA dioxygenase family protein</fullName>
    </submittedName>
</protein>
<dbReference type="RefSeq" id="WP_242377083.1">
    <property type="nucleotide sequence ID" value="NZ_JAKRKC020000001.1"/>
</dbReference>
<keyword evidence="2" id="KW-1185">Reference proteome</keyword>
<keyword evidence="1" id="KW-0560">Oxidoreductase</keyword>
<evidence type="ECO:0000313" key="1">
    <source>
        <dbReference type="EMBL" id="MCK2212402.1"/>
    </source>
</evidence>
<keyword evidence="1" id="KW-0223">Dioxygenase</keyword>
<accession>A0ABT0FJC7</accession>
<organism evidence="1 2">
    <name type="scientific">Actinomadura luzonensis</name>
    <dbReference type="NCBI Taxonomy" id="2805427"/>
    <lineage>
        <taxon>Bacteria</taxon>
        <taxon>Bacillati</taxon>
        <taxon>Actinomycetota</taxon>
        <taxon>Actinomycetes</taxon>
        <taxon>Streptosporangiales</taxon>
        <taxon>Thermomonosporaceae</taxon>
        <taxon>Actinomadura</taxon>
    </lineage>
</organism>
<name>A0ABT0FJC7_9ACTN</name>
<reference evidence="1 2" key="1">
    <citation type="submission" date="2022-04" db="EMBL/GenBank/DDBJ databases">
        <title>Genome draft of Actinomadura sp. ATCC 31491.</title>
        <authorList>
            <person name="Shi X."/>
            <person name="Du Y."/>
        </authorList>
    </citation>
    <scope>NUCLEOTIDE SEQUENCE [LARGE SCALE GENOMIC DNA]</scope>
    <source>
        <strain evidence="1 2">ATCC 31491</strain>
    </source>
</reference>
<sequence>MSDRSVTRKAPPGFTPDLWREFAEDGFVTIPDAIGQADVQRYREAAEELASAYDHYDPEHAFRMANIIPQHEAFRELVDHARHVGFAYDLYGDQLQLVQSDLFIRPPGGVVNHWHIDGPRAVPYRVFSPHLPLKLRFGYWLTDLPEPRMGNYVYVPGSHREDYAEEHSGNGVSDRQRVICGRAGTLSIAHANVWHRIDPNESDRTRITIFITYAPSWLNGYYEYPKEWLDGLNREQRIIVRPYTDGEEFIRPPREDLPLFADEYALDSPSETDYHKIRRFTRYERSLRTVT</sequence>
<dbReference type="PANTHER" id="PTHR20883:SF48">
    <property type="entry name" value="ECTOINE DIOXYGENASE"/>
    <property type="match status" value="1"/>
</dbReference>
<comment type="caution">
    <text evidence="1">The sequence shown here is derived from an EMBL/GenBank/DDBJ whole genome shotgun (WGS) entry which is preliminary data.</text>
</comment>
<dbReference type="Proteomes" id="UP001317259">
    <property type="component" value="Unassembled WGS sequence"/>
</dbReference>
<dbReference type="GO" id="GO:0051213">
    <property type="term" value="F:dioxygenase activity"/>
    <property type="evidence" value="ECO:0007669"/>
    <property type="project" value="UniProtKB-KW"/>
</dbReference>
<dbReference type="SUPFAM" id="SSF51197">
    <property type="entry name" value="Clavaminate synthase-like"/>
    <property type="match status" value="1"/>
</dbReference>